<evidence type="ECO:0000313" key="1">
    <source>
        <dbReference type="EMBL" id="KAE8159479.1"/>
    </source>
</evidence>
<evidence type="ECO:0000313" key="2">
    <source>
        <dbReference type="Proteomes" id="UP000326950"/>
    </source>
</evidence>
<dbReference type="EMBL" id="ML738674">
    <property type="protein sequence ID" value="KAE8159479.1"/>
    <property type="molecule type" value="Genomic_DNA"/>
</dbReference>
<organism evidence="1 2">
    <name type="scientific">Aspergillus tamarii</name>
    <dbReference type="NCBI Taxonomy" id="41984"/>
    <lineage>
        <taxon>Eukaryota</taxon>
        <taxon>Fungi</taxon>
        <taxon>Dikarya</taxon>
        <taxon>Ascomycota</taxon>
        <taxon>Pezizomycotina</taxon>
        <taxon>Eurotiomycetes</taxon>
        <taxon>Eurotiomycetidae</taxon>
        <taxon>Eurotiales</taxon>
        <taxon>Aspergillaceae</taxon>
        <taxon>Aspergillus</taxon>
        <taxon>Aspergillus subgen. Circumdati</taxon>
    </lineage>
</organism>
<dbReference type="AlphaFoldDB" id="A0A5N6ULG3"/>
<reference evidence="1 2" key="1">
    <citation type="submission" date="2019-04" db="EMBL/GenBank/DDBJ databases">
        <title>Friends and foes A comparative genomics study of 23 Aspergillus species from section Flavi.</title>
        <authorList>
            <consortium name="DOE Joint Genome Institute"/>
            <person name="Kjaerbolling I."/>
            <person name="Vesth T."/>
            <person name="Frisvad J.C."/>
            <person name="Nybo J.L."/>
            <person name="Theobald S."/>
            <person name="Kildgaard S."/>
            <person name="Isbrandt T."/>
            <person name="Kuo A."/>
            <person name="Sato A."/>
            <person name="Lyhne E.K."/>
            <person name="Kogle M.E."/>
            <person name="Wiebenga A."/>
            <person name="Kun R.S."/>
            <person name="Lubbers R.J."/>
            <person name="Makela M.R."/>
            <person name="Barry K."/>
            <person name="Chovatia M."/>
            <person name="Clum A."/>
            <person name="Daum C."/>
            <person name="Haridas S."/>
            <person name="He G."/>
            <person name="LaButti K."/>
            <person name="Lipzen A."/>
            <person name="Mondo S."/>
            <person name="Riley R."/>
            <person name="Salamov A."/>
            <person name="Simmons B.A."/>
            <person name="Magnuson J.K."/>
            <person name="Henrissat B."/>
            <person name="Mortensen U.H."/>
            <person name="Larsen T.O."/>
            <person name="Devries R.P."/>
            <person name="Grigoriev I.V."/>
            <person name="Machida M."/>
            <person name="Baker S.E."/>
            <person name="Andersen M.R."/>
        </authorList>
    </citation>
    <scope>NUCLEOTIDE SEQUENCE [LARGE SCALE GENOMIC DNA]</scope>
    <source>
        <strain evidence="1 2">CBS 117626</strain>
    </source>
</reference>
<accession>A0A5N6ULG3</accession>
<proteinExistence type="predicted"/>
<dbReference type="OrthoDB" id="121380at2759"/>
<name>A0A5N6ULG3_ASPTM</name>
<keyword evidence="2" id="KW-1185">Reference proteome</keyword>
<protein>
    <submittedName>
        <fullName evidence="1">Uncharacterized protein</fullName>
    </submittedName>
</protein>
<dbReference type="Proteomes" id="UP000326950">
    <property type="component" value="Unassembled WGS sequence"/>
</dbReference>
<sequence>MAKGMNRLMTVKDRRTFILLEEIHSSTPAETSHLPSSAELLHHQEAVRRKSGCPRKRSMPNTDGLRLLAKTSIF</sequence>
<gene>
    <name evidence="1" type="ORF">BDV40DRAFT_273226</name>
</gene>